<reference evidence="1" key="1">
    <citation type="submission" date="2021-03" db="EMBL/GenBank/DDBJ databases">
        <authorList>
            <person name="Tagirdzhanova G."/>
        </authorList>
    </citation>
    <scope>NUCLEOTIDE SEQUENCE</scope>
</reference>
<gene>
    <name evidence="1" type="ORF">IMSHALPRED_002522</name>
</gene>
<organism evidence="1 2">
    <name type="scientific">Imshaugia aleurites</name>
    <dbReference type="NCBI Taxonomy" id="172621"/>
    <lineage>
        <taxon>Eukaryota</taxon>
        <taxon>Fungi</taxon>
        <taxon>Dikarya</taxon>
        <taxon>Ascomycota</taxon>
        <taxon>Pezizomycotina</taxon>
        <taxon>Lecanoromycetes</taxon>
        <taxon>OSLEUM clade</taxon>
        <taxon>Lecanoromycetidae</taxon>
        <taxon>Lecanorales</taxon>
        <taxon>Lecanorineae</taxon>
        <taxon>Parmeliaceae</taxon>
        <taxon>Imshaugia</taxon>
    </lineage>
</organism>
<accession>A0A8H3J6C8</accession>
<dbReference type="OrthoDB" id="4753470at2759"/>
<dbReference type="EMBL" id="CAJPDT010000145">
    <property type="protein sequence ID" value="CAF9941318.1"/>
    <property type="molecule type" value="Genomic_DNA"/>
</dbReference>
<dbReference type="AlphaFoldDB" id="A0A8H3J6C8"/>
<evidence type="ECO:0000313" key="1">
    <source>
        <dbReference type="EMBL" id="CAF9941318.1"/>
    </source>
</evidence>
<protein>
    <submittedName>
        <fullName evidence="1">Uncharacterized protein</fullName>
    </submittedName>
</protein>
<dbReference type="Proteomes" id="UP000664534">
    <property type="component" value="Unassembled WGS sequence"/>
</dbReference>
<sequence length="747" mass="83307">MVPPVQFQLGLELTNIVNPITQAMSALGSLVLIDAIKKSGSDFITETKLASLIGRHRIDPVIKFHFREMVAKSDQSMISRYLDIILESGSGPTVQEALKNPALFSMVIQISGLAFAHEDESLANTIVEAMERIVRESDSDAAIVPDYVSLLGTIRACQQQTAAFRWALLYEAAEDKIQQVLAGIEDSGNRRETINLASKPVSESLRYRSLPIPILQGLFMWSQSLQSFPLNRLLHLRCDTGISTVVVWCHYILGLSLIVSIQGIETRFGDGPFNVVVEECQAQKAGVILMDPLDPQEPLFTLQNNEHGIGISYEHRAEAYGYCAKYLQRATLSSEEVQRGAEWVLWYSVKKCRTRALDANPDSFSAHLASEDGLLGAGRFLFALDQLTIPRTDEKADLDRGLTSRVRVPWLTLVAILITFARIPEDDLARCREMPLALNAIDIVLTNENARLDHKNPEKFVDLPEAFKILSILLLGRHMGHDDYVKPAFLVSAWGWSVFLDSIDCIDPFDVPVNTLRVMRGVPSRRGLRRTRIIDGPQSNPIPATLVSCTTSRFIIYLAPGISTAEKGVILVGHHSDAFQVTQQFTFLHMRTLTCGYGFRKMTDWSVRSSRLPPCQCNKPKHDVPTSTSTMTSPLITSSARKISAIDNLLKTNDDRIQRIDPSTTHLEFKDSERVFASKNGWKYFVYVSDNPAARWLQLETMFSRSGGGDPATGEGEYHIGLGSPNTCIDCAVRNSERWPPRTVFLL</sequence>
<keyword evidence="2" id="KW-1185">Reference proteome</keyword>
<name>A0A8H3J6C8_9LECA</name>
<evidence type="ECO:0000313" key="2">
    <source>
        <dbReference type="Proteomes" id="UP000664534"/>
    </source>
</evidence>
<comment type="caution">
    <text evidence="1">The sequence shown here is derived from an EMBL/GenBank/DDBJ whole genome shotgun (WGS) entry which is preliminary data.</text>
</comment>
<proteinExistence type="predicted"/>